<dbReference type="Gene3D" id="3.20.20.70">
    <property type="entry name" value="Aldolase class I"/>
    <property type="match status" value="1"/>
</dbReference>
<dbReference type="InterPro" id="IPR017853">
    <property type="entry name" value="GH"/>
</dbReference>
<organism evidence="1 2">
    <name type="scientific">Parabacteroides segnis</name>
    <dbReference type="NCBI Taxonomy" id="2763058"/>
    <lineage>
        <taxon>Bacteria</taxon>
        <taxon>Pseudomonadati</taxon>
        <taxon>Bacteroidota</taxon>
        <taxon>Bacteroidia</taxon>
        <taxon>Bacteroidales</taxon>
        <taxon>Tannerellaceae</taxon>
        <taxon>Parabacteroides</taxon>
    </lineage>
</organism>
<keyword evidence="2" id="KW-1185">Reference proteome</keyword>
<evidence type="ECO:0000313" key="2">
    <source>
        <dbReference type="Proteomes" id="UP000644010"/>
    </source>
</evidence>
<dbReference type="InterPro" id="IPR013785">
    <property type="entry name" value="Aldolase_TIM"/>
</dbReference>
<comment type="caution">
    <text evidence="1">The sequence shown here is derived from an EMBL/GenBank/DDBJ whole genome shotgun (WGS) entry which is preliminary data.</text>
</comment>
<gene>
    <name evidence="1" type="ORF">H8S77_11240</name>
</gene>
<proteinExistence type="predicted"/>
<accession>A0ABR7E248</accession>
<sequence length="696" mass="79748">MRLILALCIFCFFSIYAVGQEIYSLENKYLSRKITTKDFLHTTEIVNKQTGTKLVPVACDEFILRFSEGTDKVGTDFILRSEDFKVEKTKEYKLDRKQPGKGLQVTLFNEPNDLILNVYYELPDNKPYLHKYLSITSKKEITLERIDVDVLSLEDVYQPYTKKAITSQAPGNWSPGLGQPVYTLTSGIYWGVEFPASTNTVTEQQMRLGYLWGKQIYPEIPYISYKSVMGTADDPDYIDDAFFEYIDDIRIRPLRLQVQYNSWFDFGPGVNEQKFAESVRHIQQELVTRRGVEPLKAYVIDDGWEDTSLPDLDKPDGVWSINNKFSKDFEETLKLMKEVKSTLGLWLSPGCFFGSRSQVNVLRESGYEALSLSMSMAGPKYMDKLEKRILNLTKLGVGYFKYDGLFGHLNTRDFELNGRGAPMMPQLNTEGFAANDPRLNDTRYDELKTYYLVAGTERLMQIMLRQHEINPNVFTAITNGAYLSPWWLQYTDVVWLINCGDAAGGADRSEELVYRDGVYYEVFKTENTKFPINSIFNHEPKKTTTGESADEFRDYLFMNLSRGAGFIELYIKTHVLSESDWDVLAEGIKWAGNYFPAFGHVKMYGGDPRQKKVYGYSGWSEKLGYISMHNPSGKPQKLTITMNRSIGIGKQVKDYKLSSPLNSGMEGLKGTWSYGDTLTVELQPKEVRILTFETNK</sequence>
<evidence type="ECO:0008006" key="3">
    <source>
        <dbReference type="Google" id="ProtNLM"/>
    </source>
</evidence>
<evidence type="ECO:0000313" key="1">
    <source>
        <dbReference type="EMBL" id="MBC5643461.1"/>
    </source>
</evidence>
<dbReference type="Proteomes" id="UP000644010">
    <property type="component" value="Unassembled WGS sequence"/>
</dbReference>
<dbReference type="EMBL" id="JACOOI010000010">
    <property type="protein sequence ID" value="MBC5643461.1"/>
    <property type="molecule type" value="Genomic_DNA"/>
</dbReference>
<dbReference type="SUPFAM" id="SSF51445">
    <property type="entry name" value="(Trans)glycosidases"/>
    <property type="match status" value="1"/>
</dbReference>
<reference evidence="1 2" key="1">
    <citation type="submission" date="2020-08" db="EMBL/GenBank/DDBJ databases">
        <title>Genome public.</title>
        <authorList>
            <person name="Liu C."/>
            <person name="Sun Q."/>
        </authorList>
    </citation>
    <scope>NUCLEOTIDE SEQUENCE [LARGE SCALE GENOMIC DNA]</scope>
    <source>
        <strain evidence="1 2">BX2</strain>
    </source>
</reference>
<dbReference type="RefSeq" id="WP_186959446.1">
    <property type="nucleotide sequence ID" value="NZ_JACOOI010000010.1"/>
</dbReference>
<protein>
    <recommendedName>
        <fullName evidence="3">Alpha-galactosidase</fullName>
    </recommendedName>
</protein>
<name>A0ABR7E248_9BACT</name>